<accession>A0A482U8Z9</accession>
<dbReference type="Gene3D" id="3.90.75.20">
    <property type="match status" value="1"/>
</dbReference>
<dbReference type="InterPro" id="IPR044925">
    <property type="entry name" value="His-Me_finger_sf"/>
</dbReference>
<dbReference type="Pfam" id="PF13392">
    <property type="entry name" value="HNH_3"/>
    <property type="match status" value="1"/>
</dbReference>
<dbReference type="SUPFAM" id="SSF54060">
    <property type="entry name" value="His-Me finger endonucleases"/>
    <property type="match status" value="1"/>
</dbReference>
<feature type="domain" description="HNH nuclease" evidence="1">
    <location>
        <begin position="77"/>
        <end position="117"/>
    </location>
</feature>
<dbReference type="RefSeq" id="WP_126188776.1">
    <property type="nucleotide sequence ID" value="NZ_RWYU02000002.1"/>
</dbReference>
<dbReference type="InterPro" id="IPR003615">
    <property type="entry name" value="HNH_nuc"/>
</dbReference>
<comment type="caution">
    <text evidence="2">The sequence shown here is derived from an EMBL/GenBank/DDBJ whole genome shotgun (WGS) entry which is preliminary data.</text>
</comment>
<evidence type="ECO:0000313" key="2">
    <source>
        <dbReference type="EMBL" id="RYJ63206.1"/>
    </source>
</evidence>
<dbReference type="OrthoDB" id="388551at2"/>
<reference evidence="2 3" key="1">
    <citation type="submission" date="2019-01" db="EMBL/GenBank/DDBJ databases">
        <title>High-quality draft genome of. Pseudomonas songnenensis str. L103, a full-fledged denitrifier isolated from 100 meters deep aquifer in a heavily nitrogen fertilized agricultural area.</title>
        <authorList>
            <person name="Liu M."/>
            <person name="Liu B."/>
        </authorList>
    </citation>
    <scope>NUCLEOTIDE SEQUENCE [LARGE SCALE GENOMIC DNA]</scope>
    <source>
        <strain evidence="2 3">L103</strain>
    </source>
</reference>
<dbReference type="AlphaFoldDB" id="A0A482U8Z9"/>
<protein>
    <recommendedName>
        <fullName evidence="1">HNH nuclease domain-containing protein</fullName>
    </recommendedName>
</protein>
<evidence type="ECO:0000259" key="1">
    <source>
        <dbReference type="Pfam" id="PF13392"/>
    </source>
</evidence>
<dbReference type="Proteomes" id="UP000282800">
    <property type="component" value="Unassembled WGS sequence"/>
</dbReference>
<proteinExistence type="predicted"/>
<sequence>MQHTDKAIAEFDPDFFRYSERFYYDPVSGFLFWKHTGNKNWDQKYANKLAGCLHTDKGCGKCYYIVSVKGLCTTKKQHRIIFLLMTGRWPKHIDHINGNGADNRWCNLREVSWAENSKNYARRSDNKSGVPGIYIRAGRYRVIAKEGGRAIGLGTFNHLFDAACVKKSHEARNGYHANHGRSSGIFDRAAIEAAGVTVRG</sequence>
<organism evidence="2 3">
    <name type="scientific">Pseudomonas songnenensis</name>
    <dbReference type="NCBI Taxonomy" id="1176259"/>
    <lineage>
        <taxon>Bacteria</taxon>
        <taxon>Pseudomonadati</taxon>
        <taxon>Pseudomonadota</taxon>
        <taxon>Gammaproteobacteria</taxon>
        <taxon>Pseudomonadales</taxon>
        <taxon>Pseudomonadaceae</taxon>
        <taxon>Pseudomonas</taxon>
    </lineage>
</organism>
<dbReference type="EMBL" id="RWYU02000002">
    <property type="protein sequence ID" value="RYJ63206.1"/>
    <property type="molecule type" value="Genomic_DNA"/>
</dbReference>
<gene>
    <name evidence="2" type="ORF">EJA06_004410</name>
</gene>
<name>A0A482U8Z9_9PSED</name>
<evidence type="ECO:0000313" key="3">
    <source>
        <dbReference type="Proteomes" id="UP000282800"/>
    </source>
</evidence>